<dbReference type="Proteomes" id="UP001139887">
    <property type="component" value="Unassembled WGS sequence"/>
</dbReference>
<evidence type="ECO:0000256" key="4">
    <source>
        <dbReference type="ARBA" id="ARBA00023163"/>
    </source>
</evidence>
<dbReference type="Pfam" id="PF04516">
    <property type="entry name" value="CP2"/>
    <property type="match status" value="2"/>
</dbReference>
<dbReference type="InterPro" id="IPR057520">
    <property type="entry name" value="GRHL1/CP2_C"/>
</dbReference>
<keyword evidence="5" id="KW-0539">Nucleus</keyword>
<dbReference type="GO" id="GO:0000978">
    <property type="term" value="F:RNA polymerase II cis-regulatory region sequence-specific DNA binding"/>
    <property type="evidence" value="ECO:0007669"/>
    <property type="project" value="TreeGrafter"/>
</dbReference>
<dbReference type="OrthoDB" id="7680836at2759"/>
<reference evidence="8" key="1">
    <citation type="submission" date="2022-07" db="EMBL/GenBank/DDBJ databases">
        <title>Phylogenomic reconstructions and comparative analyses of Kickxellomycotina fungi.</title>
        <authorList>
            <person name="Reynolds N.K."/>
            <person name="Stajich J.E."/>
            <person name="Barry K."/>
            <person name="Grigoriev I.V."/>
            <person name="Crous P."/>
            <person name="Smith M.E."/>
        </authorList>
    </citation>
    <scope>NUCLEOTIDE SEQUENCE</scope>
    <source>
        <strain evidence="8">NRRL 1566</strain>
    </source>
</reference>
<dbReference type="AlphaFoldDB" id="A0A9W8I5F1"/>
<dbReference type="PANTHER" id="PTHR11037">
    <property type="entry name" value="TRANSCRIPTION FACTOR CP2"/>
    <property type="match status" value="1"/>
</dbReference>
<evidence type="ECO:0000256" key="5">
    <source>
        <dbReference type="ARBA" id="ARBA00023242"/>
    </source>
</evidence>
<dbReference type="Pfam" id="PF25416">
    <property type="entry name" value="GRHL1_C"/>
    <property type="match status" value="1"/>
</dbReference>
<evidence type="ECO:0000256" key="2">
    <source>
        <dbReference type="ARBA" id="ARBA00023015"/>
    </source>
</evidence>
<keyword evidence="3" id="KW-0238">DNA-binding</keyword>
<proteinExistence type="predicted"/>
<protein>
    <recommendedName>
        <fullName evidence="7">Grh/CP2 DB domain-containing protein</fullName>
    </recommendedName>
</protein>
<feature type="compositionally biased region" description="Polar residues" evidence="6">
    <location>
        <begin position="54"/>
        <end position="73"/>
    </location>
</feature>
<evidence type="ECO:0000256" key="1">
    <source>
        <dbReference type="ARBA" id="ARBA00004123"/>
    </source>
</evidence>
<keyword evidence="9" id="KW-1185">Reference proteome</keyword>
<keyword evidence="2" id="KW-0805">Transcription regulation</keyword>
<evidence type="ECO:0000256" key="3">
    <source>
        <dbReference type="ARBA" id="ARBA00023125"/>
    </source>
</evidence>
<accession>A0A9W8I5F1</accession>
<dbReference type="InterPro" id="IPR007604">
    <property type="entry name" value="CP2"/>
</dbReference>
<sequence length="740" mass="79541">MSSIPTDTASYYSAYNIGNTVRRDGAESMIDTSAAQSLSAHEFFNHQAQQQQQHRNSQLPPLHQQLPSSSAAPMSQYHAPQPQPPHVTIPQYHAHNSHVSSVSTHHASAAAVAAVSEAANAYQPGAFAQYPHSAYHTNQLAHPVGFGSNTNPAVDSASSMATDNEYSVMAVAGAFHAHPASVHIQPHHSHSQASGSSGMQFRCVLEAPTAAAQKSDESSLTYLNKGQLYGISIVDTSNSDSFYSTTLRIAFHEDSHRKGASTYWNFWLNQQENPRAARAVELDKAGSIGVISAENRRFDRVTFQWQGQRGAKVMIRFNCLSTDFSRIKGVKGIPLRIHIDTHEALSSDSSSFAASIGQVSSPITAIPTTSSVSISTNSLNSSSRTLSSSTAIASASMSTPVSPVSANGPNAFEQNASNSTANLVSAAAGNSITATTNSPVQSSGLVSGKIIERCYARIKLFRDKGAERKNKDDLRHLDKMWEKQKAKLALNGSSTAAQQQQLNEFRNAFAPVQEATLFCEYTLTGDECDNEEPVIVDDSWPAGAASIQTVGPFESPGSSLATPVAGLSSMNIGMPGVNLSALNTPLGTATMAFMRKRSADETDVLAPNKRQFSPSSLSSAGLTSTLGPNNVELVGVDPTYVPMPRKRKAVLVIYVRFQGENIYRAIYLEQLTVEDMVAKLAQRLEMQTNAADVEVVRRTKKGLTVKVDDSVVAQLEDEQDMEVECSFAADTGALTIYLNY</sequence>
<evidence type="ECO:0000256" key="6">
    <source>
        <dbReference type="SAM" id="MobiDB-lite"/>
    </source>
</evidence>
<dbReference type="InterPro" id="IPR040167">
    <property type="entry name" value="TF_CP2-like"/>
</dbReference>
<dbReference type="PROSITE" id="PS51968">
    <property type="entry name" value="GRH_CP2_DB"/>
    <property type="match status" value="1"/>
</dbReference>
<dbReference type="EMBL" id="JANBUW010000198">
    <property type="protein sequence ID" value="KAJ2848211.1"/>
    <property type="molecule type" value="Genomic_DNA"/>
</dbReference>
<dbReference type="GO" id="GO:0001228">
    <property type="term" value="F:DNA-binding transcription activator activity, RNA polymerase II-specific"/>
    <property type="evidence" value="ECO:0007669"/>
    <property type="project" value="TreeGrafter"/>
</dbReference>
<comment type="subcellular location">
    <subcellularLocation>
        <location evidence="1">Nucleus</location>
    </subcellularLocation>
</comment>
<evidence type="ECO:0000313" key="8">
    <source>
        <dbReference type="EMBL" id="KAJ2848211.1"/>
    </source>
</evidence>
<keyword evidence="4" id="KW-0804">Transcription</keyword>
<organism evidence="8 9">
    <name type="scientific">Coemansia brasiliensis</name>
    <dbReference type="NCBI Taxonomy" id="2650707"/>
    <lineage>
        <taxon>Eukaryota</taxon>
        <taxon>Fungi</taxon>
        <taxon>Fungi incertae sedis</taxon>
        <taxon>Zoopagomycota</taxon>
        <taxon>Kickxellomycotina</taxon>
        <taxon>Kickxellomycetes</taxon>
        <taxon>Kickxellales</taxon>
        <taxon>Kickxellaceae</taxon>
        <taxon>Coemansia</taxon>
    </lineage>
</organism>
<gene>
    <name evidence="8" type="ORF">IWW36_003440</name>
</gene>
<name>A0A9W8I5F1_9FUNG</name>
<evidence type="ECO:0000259" key="7">
    <source>
        <dbReference type="PROSITE" id="PS51968"/>
    </source>
</evidence>
<comment type="caution">
    <text evidence="8">The sequence shown here is derived from an EMBL/GenBank/DDBJ whole genome shotgun (WGS) entry which is preliminary data.</text>
</comment>
<evidence type="ECO:0000313" key="9">
    <source>
        <dbReference type="Proteomes" id="UP001139887"/>
    </source>
</evidence>
<feature type="region of interest" description="Disordered" evidence="6">
    <location>
        <begin position="46"/>
        <end position="91"/>
    </location>
</feature>
<dbReference type="PANTHER" id="PTHR11037:SF20">
    <property type="entry name" value="PROTEIN GRAINYHEAD"/>
    <property type="match status" value="1"/>
</dbReference>
<dbReference type="GO" id="GO:0005634">
    <property type="term" value="C:nucleus"/>
    <property type="evidence" value="ECO:0007669"/>
    <property type="project" value="UniProtKB-SubCell"/>
</dbReference>
<feature type="domain" description="Grh/CP2 DB" evidence="7">
    <location>
        <begin position="197"/>
        <end position="525"/>
    </location>
</feature>